<feature type="compositionally biased region" description="Basic and acidic residues" evidence="1">
    <location>
        <begin position="1"/>
        <end position="10"/>
    </location>
</feature>
<dbReference type="PANTHER" id="PTHR30363:SF28">
    <property type="entry name" value="TRANSCRIPTIONAL REGULATORY PROTEIN-RELATED"/>
    <property type="match status" value="1"/>
</dbReference>
<name>A0A4Y3KJ90_9CELL</name>
<gene>
    <name evidence="2" type="ORF">CGE01nite_02710</name>
</gene>
<dbReference type="InterPro" id="IPR036388">
    <property type="entry name" value="WH-like_DNA-bd_sf"/>
</dbReference>
<accession>A0A4Y3KJ90</accession>
<dbReference type="InterPro" id="IPR011991">
    <property type="entry name" value="ArsR-like_HTH"/>
</dbReference>
<proteinExistence type="predicted"/>
<protein>
    <recommendedName>
        <fullName evidence="4">Transcriptional regulator</fullName>
    </recommendedName>
</protein>
<evidence type="ECO:0000313" key="3">
    <source>
        <dbReference type="Proteomes" id="UP000320461"/>
    </source>
</evidence>
<dbReference type="InterPro" id="IPR050313">
    <property type="entry name" value="Carb_Metab_HTH_regulators"/>
</dbReference>
<evidence type="ECO:0000313" key="2">
    <source>
        <dbReference type="EMBL" id="GEA83020.1"/>
    </source>
</evidence>
<dbReference type="SUPFAM" id="SSF46785">
    <property type="entry name" value="Winged helix' DNA-binding domain"/>
    <property type="match status" value="1"/>
</dbReference>
<comment type="caution">
    <text evidence="2">The sequence shown here is derived from an EMBL/GenBank/DDBJ whole genome shotgun (WGS) entry which is preliminary data.</text>
</comment>
<dbReference type="PANTHER" id="PTHR30363">
    <property type="entry name" value="HTH-TYPE TRANSCRIPTIONAL REGULATOR SRLR-RELATED"/>
    <property type="match status" value="1"/>
</dbReference>
<evidence type="ECO:0000256" key="1">
    <source>
        <dbReference type="SAM" id="MobiDB-lite"/>
    </source>
</evidence>
<dbReference type="Proteomes" id="UP000320461">
    <property type="component" value="Unassembled WGS sequence"/>
</dbReference>
<dbReference type="RefSeq" id="WP_048342806.1">
    <property type="nucleotide sequence ID" value="NZ_BJLQ01000002.1"/>
</dbReference>
<evidence type="ECO:0008006" key="4">
    <source>
        <dbReference type="Google" id="ProtNLM"/>
    </source>
</evidence>
<dbReference type="Gene3D" id="1.10.10.10">
    <property type="entry name" value="Winged helix-like DNA-binding domain superfamily/Winged helix DNA-binding domain"/>
    <property type="match status" value="1"/>
</dbReference>
<dbReference type="CDD" id="cd00090">
    <property type="entry name" value="HTH_ARSR"/>
    <property type="match status" value="1"/>
</dbReference>
<dbReference type="OrthoDB" id="3375207at2"/>
<keyword evidence="3" id="KW-1185">Reference proteome</keyword>
<reference evidence="2 3" key="1">
    <citation type="submission" date="2019-06" db="EMBL/GenBank/DDBJ databases">
        <title>Whole genome shotgun sequence of Cellulomonas gelida NBRC 3748.</title>
        <authorList>
            <person name="Hosoyama A."/>
            <person name="Uohara A."/>
            <person name="Ohji S."/>
            <person name="Ichikawa N."/>
        </authorList>
    </citation>
    <scope>NUCLEOTIDE SEQUENCE [LARGE SCALE GENOMIC DNA]</scope>
    <source>
        <strain evidence="2 3">NBRC 3748</strain>
    </source>
</reference>
<feature type="region of interest" description="Disordered" evidence="1">
    <location>
        <begin position="1"/>
        <end position="29"/>
    </location>
</feature>
<organism evidence="2 3">
    <name type="scientific">Cellulomonas gelida</name>
    <dbReference type="NCBI Taxonomy" id="1712"/>
    <lineage>
        <taxon>Bacteria</taxon>
        <taxon>Bacillati</taxon>
        <taxon>Actinomycetota</taxon>
        <taxon>Actinomycetes</taxon>
        <taxon>Micrococcales</taxon>
        <taxon>Cellulomonadaceae</taxon>
        <taxon>Cellulomonas</taxon>
    </lineage>
</organism>
<dbReference type="InterPro" id="IPR036390">
    <property type="entry name" value="WH_DNA-bd_sf"/>
</dbReference>
<dbReference type="EMBL" id="BJLQ01000002">
    <property type="protein sequence ID" value="GEA83020.1"/>
    <property type="molecule type" value="Genomic_DNA"/>
</dbReference>
<sequence length="260" mass="27091">MSDVLHEERATQAPLSATAPPEDSSDASTRQRVLQLVAGEGPITAAELAACLDLTPAAIRRHLGVLESTAQITVHDGSGVGPVRRGRPARHYVVTPQGQTALSHRYAEIAAQALRFLADTVGPDAVETFATQRVAELEARLAPALDGLPEGDLAARTEALAQALSGDGYAATARTVPGRRAVQLCQGHCPVQEIAHEFPQLCEAEARAFSRLLGVHVQRLATLAGGGHVCTTNIPVAVSLTAHPTTVTTPPVLAPEGTNA</sequence>
<dbReference type="AlphaFoldDB" id="A0A4Y3KJ90"/>
<dbReference type="Pfam" id="PF12840">
    <property type="entry name" value="HTH_20"/>
    <property type="match status" value="1"/>
</dbReference>